<dbReference type="RefSeq" id="WP_200342161.1">
    <property type="nucleotide sequence ID" value="NZ_NRRL01000063.1"/>
</dbReference>
<dbReference type="EMBL" id="NRRL01000063">
    <property type="protein sequence ID" value="MBK1669817.1"/>
    <property type="molecule type" value="Genomic_DNA"/>
</dbReference>
<protein>
    <recommendedName>
        <fullName evidence="3">NusG-like N-terminal domain-containing protein</fullName>
    </recommendedName>
</protein>
<dbReference type="Proteomes" id="UP001296873">
    <property type="component" value="Unassembled WGS sequence"/>
</dbReference>
<reference evidence="1 2" key="1">
    <citation type="journal article" date="2020" name="Microorganisms">
        <title>Osmotic Adaptation and Compatible Solute Biosynthesis of Phototrophic Bacteria as Revealed from Genome Analyses.</title>
        <authorList>
            <person name="Imhoff J.F."/>
            <person name="Rahn T."/>
            <person name="Kunzel S."/>
            <person name="Keller A."/>
            <person name="Neulinger S.C."/>
        </authorList>
    </citation>
    <scope>NUCLEOTIDE SEQUENCE [LARGE SCALE GENOMIC DNA]</scope>
    <source>
        <strain evidence="1 2">DSM 9895</strain>
    </source>
</reference>
<evidence type="ECO:0000313" key="2">
    <source>
        <dbReference type="Proteomes" id="UP001296873"/>
    </source>
</evidence>
<gene>
    <name evidence="1" type="ORF">CKO28_17415</name>
</gene>
<evidence type="ECO:0000313" key="1">
    <source>
        <dbReference type="EMBL" id="MBK1669817.1"/>
    </source>
</evidence>
<proteinExistence type="predicted"/>
<evidence type="ECO:0008006" key="3">
    <source>
        <dbReference type="Google" id="ProtNLM"/>
    </source>
</evidence>
<comment type="caution">
    <text evidence="1">The sequence shown here is derived from an EMBL/GenBank/DDBJ whole genome shotgun (WGS) entry which is preliminary data.</text>
</comment>
<sequence length="101" mass="11445">MAAWYVEIVSDPQEASRRRILAQQGREKEPCAIEAPYIRTEIVFSRESVRALVASAYAREEQVSRVLKLPFQLRDLPNFAAILKDAADGRIGEPDGRAFRL</sequence>
<organism evidence="1 2">
    <name type="scientific">Rhodovibrio sodomensis</name>
    <dbReference type="NCBI Taxonomy" id="1088"/>
    <lineage>
        <taxon>Bacteria</taxon>
        <taxon>Pseudomonadati</taxon>
        <taxon>Pseudomonadota</taxon>
        <taxon>Alphaproteobacteria</taxon>
        <taxon>Rhodospirillales</taxon>
        <taxon>Rhodovibrionaceae</taxon>
        <taxon>Rhodovibrio</taxon>
    </lineage>
</organism>
<name>A0ABS1DIQ9_9PROT</name>
<accession>A0ABS1DIQ9</accession>
<keyword evidence="2" id="KW-1185">Reference proteome</keyword>